<dbReference type="EMBL" id="JAIXNE010000002">
    <property type="protein sequence ID" value="MCA6075068.1"/>
    <property type="molecule type" value="Genomic_DNA"/>
</dbReference>
<evidence type="ECO:0000313" key="4">
    <source>
        <dbReference type="EMBL" id="MCA6077373.1"/>
    </source>
</evidence>
<dbReference type="PANTHER" id="PTHR12843">
    <property type="entry name" value="PROTEIN-LYSINE N-METHYLTRANSFERASE METTL10"/>
    <property type="match status" value="1"/>
</dbReference>
<name>A0A9X1KXX3_9BACT</name>
<evidence type="ECO:0000259" key="1">
    <source>
        <dbReference type="Pfam" id="PF13649"/>
    </source>
</evidence>
<dbReference type="CDD" id="cd02440">
    <property type="entry name" value="AdoMet_MTases"/>
    <property type="match status" value="1"/>
</dbReference>
<dbReference type="RefSeq" id="WP_225698174.1">
    <property type="nucleotide sequence ID" value="NZ_JAIXNE010000002.1"/>
</dbReference>
<dbReference type="PANTHER" id="PTHR12843:SF5">
    <property type="entry name" value="EEF1A LYSINE METHYLTRANSFERASE 2"/>
    <property type="match status" value="1"/>
</dbReference>
<organism evidence="4 5">
    <name type="scientific">Fulvivirga sedimenti</name>
    <dbReference type="NCBI Taxonomy" id="2879465"/>
    <lineage>
        <taxon>Bacteria</taxon>
        <taxon>Pseudomonadati</taxon>
        <taxon>Bacteroidota</taxon>
        <taxon>Cytophagia</taxon>
        <taxon>Cytophagales</taxon>
        <taxon>Fulvivirgaceae</taxon>
        <taxon>Fulvivirga</taxon>
    </lineage>
</organism>
<gene>
    <name evidence="2" type="ORF">LDX50_09315</name>
    <name evidence="3" type="ORF">LDX50_15285</name>
    <name evidence="4" type="ORF">LDX50_21005</name>
</gene>
<dbReference type="InterPro" id="IPR041698">
    <property type="entry name" value="Methyltransf_25"/>
</dbReference>
<keyword evidence="5" id="KW-1185">Reference proteome</keyword>
<evidence type="ECO:0000313" key="2">
    <source>
        <dbReference type="EMBL" id="MCA6075068.1"/>
    </source>
</evidence>
<keyword evidence="4" id="KW-0808">Transferase</keyword>
<reference evidence="4" key="1">
    <citation type="submission" date="2021-09" db="EMBL/GenBank/DDBJ databases">
        <title>Fulvivirga sp. isolated from coastal sediment.</title>
        <authorList>
            <person name="Yu H."/>
        </authorList>
    </citation>
    <scope>NUCLEOTIDE SEQUENCE</scope>
    <source>
        <strain evidence="4">1062</strain>
    </source>
</reference>
<feature type="domain" description="Methyltransferase" evidence="1">
    <location>
        <begin position="47"/>
        <end position="132"/>
    </location>
</feature>
<dbReference type="Proteomes" id="UP001139409">
    <property type="component" value="Unassembled WGS sequence"/>
</dbReference>
<dbReference type="Gene3D" id="3.40.50.150">
    <property type="entry name" value="Vaccinia Virus protein VP39"/>
    <property type="match status" value="1"/>
</dbReference>
<dbReference type="GO" id="GO:0008168">
    <property type="term" value="F:methyltransferase activity"/>
    <property type="evidence" value="ECO:0007669"/>
    <property type="project" value="UniProtKB-KW"/>
</dbReference>
<dbReference type="SUPFAM" id="SSF53335">
    <property type="entry name" value="S-adenosyl-L-methionine-dependent methyltransferases"/>
    <property type="match status" value="1"/>
</dbReference>
<dbReference type="GO" id="GO:0032259">
    <property type="term" value="P:methylation"/>
    <property type="evidence" value="ECO:0007669"/>
    <property type="project" value="UniProtKB-KW"/>
</dbReference>
<comment type="caution">
    <text evidence="4">The sequence shown here is derived from an EMBL/GenBank/DDBJ whole genome shotgun (WGS) entry which is preliminary data.</text>
</comment>
<dbReference type="Pfam" id="PF13649">
    <property type="entry name" value="Methyltransf_25"/>
    <property type="match status" value="1"/>
</dbReference>
<dbReference type="EMBL" id="JAIXNE010000003">
    <property type="protein sequence ID" value="MCA6076245.1"/>
    <property type="molecule type" value="Genomic_DNA"/>
</dbReference>
<keyword evidence="4" id="KW-0489">Methyltransferase</keyword>
<evidence type="ECO:0000313" key="5">
    <source>
        <dbReference type="Proteomes" id="UP001139409"/>
    </source>
</evidence>
<sequence>MNKLDRKKHWDTIYNTKETKDLGWYQSVPVISLDIFLKCQLSLNAKIIDIGGGDSYFVDELIKLGYTDITVLDISETAINHAKNRLGDAGKTVNWIISDVTDFKPVGKYDLWHDRATFHFLTDEKEISAYADIAGNNMNHDGILVIGTFSEQGPDTCSGINIRQYSEKTLCQRFHPYFEKIHCFKTDHKTPHGSLQNYIFCTFRKITVK</sequence>
<evidence type="ECO:0000313" key="3">
    <source>
        <dbReference type="EMBL" id="MCA6076245.1"/>
    </source>
</evidence>
<dbReference type="AlphaFoldDB" id="A0A9X1KXX3"/>
<protein>
    <submittedName>
        <fullName evidence="4">Class I SAM-dependent methyltransferase</fullName>
    </submittedName>
</protein>
<accession>A0A9X1KXX3</accession>
<dbReference type="InterPro" id="IPR029063">
    <property type="entry name" value="SAM-dependent_MTases_sf"/>
</dbReference>
<proteinExistence type="predicted"/>
<dbReference type="EMBL" id="JAIXNE010000004">
    <property type="protein sequence ID" value="MCA6077373.1"/>
    <property type="molecule type" value="Genomic_DNA"/>
</dbReference>